<dbReference type="STRING" id="1742358.GCA_001439605_00163"/>
<dbReference type="InterPro" id="IPR016181">
    <property type="entry name" value="Acyl_CoA_acyltransferase"/>
</dbReference>
<accession>A0A4R1B209</accession>
<dbReference type="Pfam" id="PF13302">
    <property type="entry name" value="Acetyltransf_3"/>
    <property type="match status" value="1"/>
</dbReference>
<organism evidence="2 3">
    <name type="scientific">Cytobacillus praedii</name>
    <dbReference type="NCBI Taxonomy" id="1742358"/>
    <lineage>
        <taxon>Bacteria</taxon>
        <taxon>Bacillati</taxon>
        <taxon>Bacillota</taxon>
        <taxon>Bacilli</taxon>
        <taxon>Bacillales</taxon>
        <taxon>Bacillaceae</taxon>
        <taxon>Cytobacillus</taxon>
    </lineage>
</organism>
<feature type="domain" description="N-acetyltransferase" evidence="1">
    <location>
        <begin position="12"/>
        <end position="184"/>
    </location>
</feature>
<dbReference type="InterPro" id="IPR051531">
    <property type="entry name" value="N-acetyltransferase"/>
</dbReference>
<dbReference type="OrthoDB" id="275901at2"/>
<dbReference type="AlphaFoldDB" id="A0A4R1B209"/>
<comment type="caution">
    <text evidence="2">The sequence shown here is derived from an EMBL/GenBank/DDBJ whole genome shotgun (WGS) entry which is preliminary data.</text>
</comment>
<dbReference type="GO" id="GO:0005737">
    <property type="term" value="C:cytoplasm"/>
    <property type="evidence" value="ECO:0007669"/>
    <property type="project" value="TreeGrafter"/>
</dbReference>
<evidence type="ECO:0000259" key="1">
    <source>
        <dbReference type="PROSITE" id="PS51186"/>
    </source>
</evidence>
<dbReference type="Proteomes" id="UP000293846">
    <property type="component" value="Unassembled WGS sequence"/>
</dbReference>
<proteinExistence type="predicted"/>
<dbReference type="PANTHER" id="PTHR43792:SF9">
    <property type="entry name" value="RIBOSOMAL-PROTEIN-ALANINE ACETYLTRANSFERASE"/>
    <property type="match status" value="1"/>
</dbReference>
<dbReference type="RefSeq" id="WP_057762626.1">
    <property type="nucleotide sequence ID" value="NZ_CP183326.1"/>
</dbReference>
<name>A0A4R1B209_9BACI</name>
<keyword evidence="3" id="KW-1185">Reference proteome</keyword>
<dbReference type="SUPFAM" id="SSF55729">
    <property type="entry name" value="Acyl-CoA N-acyltransferases (Nat)"/>
    <property type="match status" value="1"/>
</dbReference>
<dbReference type="GO" id="GO:0008999">
    <property type="term" value="F:protein-N-terminal-alanine acetyltransferase activity"/>
    <property type="evidence" value="ECO:0007669"/>
    <property type="project" value="TreeGrafter"/>
</dbReference>
<dbReference type="EMBL" id="SJTH01000012">
    <property type="protein sequence ID" value="TCJ03877.1"/>
    <property type="molecule type" value="Genomic_DNA"/>
</dbReference>
<dbReference type="Gene3D" id="3.40.630.30">
    <property type="match status" value="1"/>
</dbReference>
<keyword evidence="2" id="KW-0808">Transferase</keyword>
<protein>
    <submittedName>
        <fullName evidence="2">N-acetyltransferase</fullName>
    </submittedName>
</protein>
<dbReference type="PROSITE" id="PS51186">
    <property type="entry name" value="GNAT"/>
    <property type="match status" value="1"/>
</dbReference>
<dbReference type="PANTHER" id="PTHR43792">
    <property type="entry name" value="GNAT FAMILY, PUTATIVE (AFU_ORTHOLOGUE AFUA_3G00765)-RELATED-RELATED"/>
    <property type="match status" value="1"/>
</dbReference>
<gene>
    <name evidence="2" type="ORF">E0Y62_11915</name>
</gene>
<sequence length="190" mass="22026">MKEILTIDCGDILLREYQMEDVDALYELTSQPEVYEFIPNSKASREQRLIWMEKYEIPSNKEFLSAVPNIEDQNYLNLGIILKETGKFIGFCNTGIKDELPAPNREIGYAISKEHRNKGYTTMAARGLIRYLFEQTNLEVLNAVALIENVSSNKVLQKCGFELITDVEIDNQNYHHYKLIRTAWINQIVE</sequence>
<evidence type="ECO:0000313" key="2">
    <source>
        <dbReference type="EMBL" id="TCJ03877.1"/>
    </source>
</evidence>
<dbReference type="InterPro" id="IPR000182">
    <property type="entry name" value="GNAT_dom"/>
</dbReference>
<evidence type="ECO:0000313" key="3">
    <source>
        <dbReference type="Proteomes" id="UP000293846"/>
    </source>
</evidence>
<reference evidence="2 3" key="1">
    <citation type="submission" date="2019-03" db="EMBL/GenBank/DDBJ databases">
        <authorList>
            <person name="Jensen L."/>
            <person name="Storgaard J."/>
            <person name="Sulaj E."/>
            <person name="Schramm A."/>
            <person name="Marshall I.P.G."/>
        </authorList>
    </citation>
    <scope>NUCLEOTIDE SEQUENCE [LARGE SCALE GENOMIC DNA]</scope>
    <source>
        <strain evidence="2 3">2017H2G3</strain>
    </source>
</reference>